<dbReference type="Gene3D" id="1.10.8.60">
    <property type="match status" value="1"/>
</dbReference>
<dbReference type="GO" id="GO:0004222">
    <property type="term" value="F:metalloendopeptidase activity"/>
    <property type="evidence" value="ECO:0007669"/>
    <property type="project" value="InterPro"/>
</dbReference>
<feature type="domain" description="Peptidase M41" evidence="4">
    <location>
        <begin position="446"/>
        <end position="538"/>
    </location>
</feature>
<evidence type="ECO:0000259" key="5">
    <source>
        <dbReference type="Pfam" id="PF10431"/>
    </source>
</evidence>
<organism evidence="6 7">
    <name type="scientific">Belliella baltica (strain DSM 15883 / CIP 108006 / LMG 21964 / BA134)</name>
    <dbReference type="NCBI Taxonomy" id="866536"/>
    <lineage>
        <taxon>Bacteria</taxon>
        <taxon>Pseudomonadati</taxon>
        <taxon>Bacteroidota</taxon>
        <taxon>Cytophagia</taxon>
        <taxon>Cytophagales</taxon>
        <taxon>Cyclobacteriaceae</taxon>
        <taxon>Belliella</taxon>
    </lineage>
</organism>
<dbReference type="Pfam" id="PF01434">
    <property type="entry name" value="Peptidase_M41"/>
    <property type="match status" value="1"/>
</dbReference>
<evidence type="ECO:0000313" key="7">
    <source>
        <dbReference type="Proteomes" id="UP000006050"/>
    </source>
</evidence>
<dbReference type="PANTHER" id="PTHR11638">
    <property type="entry name" value="ATP-DEPENDENT CLP PROTEASE"/>
    <property type="match status" value="1"/>
</dbReference>
<evidence type="ECO:0000313" key="6">
    <source>
        <dbReference type="EMBL" id="AFL83739.1"/>
    </source>
</evidence>
<dbReference type="PANTHER" id="PTHR11638:SF18">
    <property type="entry name" value="HEAT SHOCK PROTEIN 104"/>
    <property type="match status" value="1"/>
</dbReference>
<dbReference type="KEGG" id="bbd:Belba_1102"/>
<dbReference type="SUPFAM" id="SSF140990">
    <property type="entry name" value="FtsH protease domain-like"/>
    <property type="match status" value="1"/>
</dbReference>
<dbReference type="GO" id="GO:0004176">
    <property type="term" value="F:ATP-dependent peptidase activity"/>
    <property type="evidence" value="ECO:0007669"/>
    <property type="project" value="InterPro"/>
</dbReference>
<dbReference type="Pfam" id="PF10431">
    <property type="entry name" value="ClpB_D2-small"/>
    <property type="match status" value="1"/>
</dbReference>
<evidence type="ECO:0000256" key="1">
    <source>
        <dbReference type="ARBA" id="ARBA00022741"/>
    </source>
</evidence>
<dbReference type="InterPro" id="IPR000642">
    <property type="entry name" value="Peptidase_M41"/>
</dbReference>
<keyword evidence="2" id="KW-0067">ATP-binding</keyword>
<dbReference type="InterPro" id="IPR050130">
    <property type="entry name" value="ClpA_ClpB"/>
</dbReference>
<sequence>MEDLTFISTKLSRIKKELKSEFIGLDEIIDQLIQAVNPWCTMSASQSRPLVINLWGMTGVGKTSLVKRFLELWDREESPVYFNMGSKNYVREMLNSMENMFAHSGKPTVFIFDEFQHAKTMNATSGEIENPVDRMIWQLMDNGKFNYAVSWHDFNELSNISAGLELCLQRGVKVKKGKVVEGWTTFQNITAVDDPRYLLSGDEKDDQDFISKSEIRALYDHYRFQYPFISLFRDYIYQLDGEELVAFVKKIEKRASMSTELDFSKAIIFVIGNLDEAYRMSDIVSSDCDPDLLYEESKKITFSTIKEALKERFRLEEIGRLGNIHLIYPSLNSQVYRDFIQSELKELSQRFALTFGCELHFSKSVETLLFEEGVTPTQGFRPLRSSIRYILESSLVELLQNIPNESRDKIFVDSKGDELNLYRNDNFIANKLLHLPVREAKRRKLNPQDMAVTAVHEAGHALVYSVLCRKFPKMVTIASSDFNTGGYMEGETFANYENYDQLIRSVAIKLAGKKAEEHVFGRERITRGCQTDLLRATRQLVFVSREGSLTGIDRAYESKFHGDGTLLEEKLINQEWVEDQLEKASQLADMLIIDNQSVLKNMIAILLERKFVRSDSLQEALELAGVDTSVFLESYPKLFDYHSKLSDFLTS</sequence>
<dbReference type="RefSeq" id="WP_014771739.1">
    <property type="nucleotide sequence ID" value="NC_018010.1"/>
</dbReference>
<feature type="domain" description="ATPase AAA-type core" evidence="3">
    <location>
        <begin position="54"/>
        <end position="141"/>
    </location>
</feature>
<dbReference type="HOGENOM" id="CLU_404778_0_0_10"/>
<dbReference type="GO" id="GO:0006508">
    <property type="term" value="P:proteolysis"/>
    <property type="evidence" value="ECO:0007669"/>
    <property type="project" value="InterPro"/>
</dbReference>
<dbReference type="InterPro" id="IPR037219">
    <property type="entry name" value="Peptidase_M41-like"/>
</dbReference>
<evidence type="ECO:0000259" key="3">
    <source>
        <dbReference type="Pfam" id="PF00004"/>
    </source>
</evidence>
<dbReference type="GO" id="GO:0016887">
    <property type="term" value="F:ATP hydrolysis activity"/>
    <property type="evidence" value="ECO:0007669"/>
    <property type="project" value="InterPro"/>
</dbReference>
<dbReference type="Gene3D" id="1.20.58.760">
    <property type="entry name" value="Peptidase M41"/>
    <property type="match status" value="1"/>
</dbReference>
<proteinExistence type="predicted"/>
<dbReference type="Gene3D" id="3.40.50.300">
    <property type="entry name" value="P-loop containing nucleotide triphosphate hydrolases"/>
    <property type="match status" value="1"/>
</dbReference>
<evidence type="ECO:0000256" key="2">
    <source>
        <dbReference type="ARBA" id="ARBA00022840"/>
    </source>
</evidence>
<accession>I3Z3C1</accession>
<gene>
    <name evidence="6" type="ordered locus">Belba_1102</name>
</gene>
<dbReference type="eggNOG" id="COG0542">
    <property type="taxonomic scope" value="Bacteria"/>
</dbReference>
<dbReference type="eggNOG" id="COG0465">
    <property type="taxonomic scope" value="Bacteria"/>
</dbReference>
<dbReference type="InterPro" id="IPR003959">
    <property type="entry name" value="ATPase_AAA_core"/>
</dbReference>
<name>I3Z3C1_BELBD</name>
<dbReference type="Pfam" id="PF00004">
    <property type="entry name" value="AAA"/>
    <property type="match status" value="1"/>
</dbReference>
<dbReference type="GO" id="GO:0034605">
    <property type="term" value="P:cellular response to heat"/>
    <property type="evidence" value="ECO:0007669"/>
    <property type="project" value="TreeGrafter"/>
</dbReference>
<protein>
    <submittedName>
        <fullName evidence="6">ATPase family protein associated with various cellular activities (AAA)</fullName>
    </submittedName>
</protein>
<feature type="domain" description="Clp ATPase C-terminal" evidence="5">
    <location>
        <begin position="334"/>
        <end position="399"/>
    </location>
</feature>
<dbReference type="Proteomes" id="UP000006050">
    <property type="component" value="Chromosome"/>
</dbReference>
<dbReference type="InterPro" id="IPR019489">
    <property type="entry name" value="Clp_ATPase_C"/>
</dbReference>
<keyword evidence="1" id="KW-0547">Nucleotide-binding</keyword>
<keyword evidence="7" id="KW-1185">Reference proteome</keyword>
<reference evidence="7" key="1">
    <citation type="submission" date="2012-06" db="EMBL/GenBank/DDBJ databases">
        <title>The complete genome of Belliella baltica DSM 15883.</title>
        <authorList>
            <person name="Lucas S."/>
            <person name="Copeland A."/>
            <person name="Lapidus A."/>
            <person name="Goodwin L."/>
            <person name="Pitluck S."/>
            <person name="Peters L."/>
            <person name="Mikhailova N."/>
            <person name="Davenport K."/>
            <person name="Kyrpides N."/>
            <person name="Mavromatis K."/>
            <person name="Pagani I."/>
            <person name="Ivanova N."/>
            <person name="Ovchinnikova G."/>
            <person name="Zeytun A."/>
            <person name="Detter J.C."/>
            <person name="Han C."/>
            <person name="Land M."/>
            <person name="Hauser L."/>
            <person name="Markowitz V."/>
            <person name="Cheng J.-F."/>
            <person name="Hugenholtz P."/>
            <person name="Woyke T."/>
            <person name="Wu D."/>
            <person name="Tindall B."/>
            <person name="Pomrenke H."/>
            <person name="Brambilla E."/>
            <person name="Klenk H.-P."/>
            <person name="Eisen J.A."/>
        </authorList>
    </citation>
    <scope>NUCLEOTIDE SEQUENCE [LARGE SCALE GENOMIC DNA]</scope>
    <source>
        <strain evidence="7">DSM 15883 / CIP 108006 / LMG 21964 / BA134</strain>
    </source>
</reference>
<dbReference type="GO" id="GO:0005524">
    <property type="term" value="F:ATP binding"/>
    <property type="evidence" value="ECO:0007669"/>
    <property type="project" value="UniProtKB-KW"/>
</dbReference>
<dbReference type="InterPro" id="IPR027417">
    <property type="entry name" value="P-loop_NTPase"/>
</dbReference>
<dbReference type="PATRIC" id="fig|866536.3.peg.1136"/>
<dbReference type="SUPFAM" id="SSF52540">
    <property type="entry name" value="P-loop containing nucleoside triphosphate hydrolases"/>
    <property type="match status" value="1"/>
</dbReference>
<dbReference type="OrthoDB" id="5619382at2"/>
<evidence type="ECO:0000259" key="4">
    <source>
        <dbReference type="Pfam" id="PF01434"/>
    </source>
</evidence>
<dbReference type="EMBL" id="CP003281">
    <property type="protein sequence ID" value="AFL83739.1"/>
    <property type="molecule type" value="Genomic_DNA"/>
</dbReference>
<dbReference type="GO" id="GO:0005737">
    <property type="term" value="C:cytoplasm"/>
    <property type="evidence" value="ECO:0007669"/>
    <property type="project" value="TreeGrafter"/>
</dbReference>
<dbReference type="STRING" id="866536.Belba_1102"/>
<dbReference type="AlphaFoldDB" id="I3Z3C1"/>